<comment type="caution">
    <text evidence="2">The sequence shown here is derived from an EMBL/GenBank/DDBJ whole genome shotgun (WGS) entry which is preliminary data.</text>
</comment>
<evidence type="ECO:0000256" key="1">
    <source>
        <dbReference type="SAM" id="SignalP"/>
    </source>
</evidence>
<dbReference type="Proteomes" id="UP000054851">
    <property type="component" value="Unassembled WGS sequence"/>
</dbReference>
<evidence type="ECO:0000313" key="3">
    <source>
        <dbReference type="Proteomes" id="UP000054851"/>
    </source>
</evidence>
<keyword evidence="1" id="KW-0732">Signal</keyword>
<keyword evidence="3" id="KW-1185">Reference proteome</keyword>
<feature type="chain" id="PRO_5007624449" evidence="1">
    <location>
        <begin position="24"/>
        <end position="174"/>
    </location>
</feature>
<dbReference type="Gene3D" id="2.60.40.4150">
    <property type="entry name" value="Type VI secretion system, lipoprotein SciN"/>
    <property type="match status" value="1"/>
</dbReference>
<proteinExistence type="predicted"/>
<feature type="signal peptide" evidence="1">
    <location>
        <begin position="1"/>
        <end position="23"/>
    </location>
</feature>
<dbReference type="NCBIfam" id="TIGR03352">
    <property type="entry name" value="VI_chp_3"/>
    <property type="match status" value="1"/>
</dbReference>
<organism evidence="2 3">
    <name type="scientific">Caballeronia hypogeia</name>
    <dbReference type="NCBI Taxonomy" id="1777140"/>
    <lineage>
        <taxon>Bacteria</taxon>
        <taxon>Pseudomonadati</taxon>
        <taxon>Pseudomonadota</taxon>
        <taxon>Betaproteobacteria</taxon>
        <taxon>Burkholderiales</taxon>
        <taxon>Burkholderiaceae</taxon>
        <taxon>Caballeronia</taxon>
    </lineage>
</organism>
<dbReference type="PANTHER" id="PTHR37625">
    <property type="entry name" value="OUTER MEMBRANE LIPOPROTEIN-RELATED"/>
    <property type="match status" value="1"/>
</dbReference>
<protein>
    <submittedName>
        <fullName evidence="2">Lipoprotein</fullName>
    </submittedName>
</protein>
<keyword evidence="2" id="KW-0449">Lipoprotein</keyword>
<dbReference type="InterPro" id="IPR038706">
    <property type="entry name" value="Type_VI_SciN-like_sf"/>
</dbReference>
<dbReference type="OrthoDB" id="7021080at2"/>
<name>A0A158DSE4_9BURK</name>
<dbReference type="STRING" id="1777140.AWB79_07482"/>
<gene>
    <name evidence="2" type="ORF">AWB79_07482</name>
</gene>
<evidence type="ECO:0000313" key="2">
    <source>
        <dbReference type="EMBL" id="SAK97551.1"/>
    </source>
</evidence>
<reference evidence="2" key="1">
    <citation type="submission" date="2016-01" db="EMBL/GenBank/DDBJ databases">
        <authorList>
            <person name="Peeters C."/>
        </authorList>
    </citation>
    <scope>NUCLEOTIDE SEQUENCE</scope>
    <source>
        <strain evidence="2">LMG 29322</strain>
    </source>
</reference>
<dbReference type="PANTHER" id="PTHR37625:SF4">
    <property type="entry name" value="OUTER MEMBRANE LIPOPROTEIN"/>
    <property type="match status" value="1"/>
</dbReference>
<dbReference type="InterPro" id="IPR017734">
    <property type="entry name" value="T6SS_SciN"/>
</dbReference>
<accession>A0A158DSE4</accession>
<dbReference type="PROSITE" id="PS51257">
    <property type="entry name" value="PROKAR_LIPOPROTEIN"/>
    <property type="match status" value="1"/>
</dbReference>
<sequence>MNRNRAMGLALTVLLSGCGVWQAASDSTVDAYDTVFHNRGKSVNVDLSAIPNLNPDDAGHPRSVAVRVYQLKDRKRFDAASFNDLLTKDDVVLEADVQARMAAVVNPGGSASMSQPMERDTKVIAIAAFYPSADKTESWKQVVAVKKLPADVPLELSLAERALSVFDEPKAIKR</sequence>
<dbReference type="Pfam" id="PF12790">
    <property type="entry name" value="T6SS-SciN"/>
    <property type="match status" value="1"/>
</dbReference>
<dbReference type="AlphaFoldDB" id="A0A158DSE4"/>
<dbReference type="EMBL" id="FCOA02000059">
    <property type="protein sequence ID" value="SAK97551.1"/>
    <property type="molecule type" value="Genomic_DNA"/>
</dbReference>